<dbReference type="GO" id="GO:0004792">
    <property type="term" value="F:thiosulfate-cyanide sulfurtransferase activity"/>
    <property type="evidence" value="ECO:0007669"/>
    <property type="project" value="TreeGrafter"/>
</dbReference>
<dbReference type="AlphaFoldDB" id="A0A7D5H196"/>
<dbReference type="Pfam" id="PF00581">
    <property type="entry name" value="Rhodanese"/>
    <property type="match status" value="2"/>
</dbReference>
<reference evidence="4 5" key="1">
    <citation type="submission" date="2020-06" db="EMBL/GenBank/DDBJ databases">
        <title>Pseudomonas eucalypticola sp. nov., an endophyte of Eucalyptus dunnii leaves with biocontrol ability of eucalyptus leaf blight.</title>
        <authorList>
            <person name="Liu Y."/>
            <person name="Song Z."/>
            <person name="Zeng H."/>
            <person name="Lu M."/>
            <person name="Wang X."/>
            <person name="Lian X."/>
            <person name="Zhang Q."/>
        </authorList>
    </citation>
    <scope>NUCLEOTIDE SEQUENCE [LARGE SCALE GENOMIC DNA]</scope>
    <source>
        <strain evidence="4 5">NP-1</strain>
    </source>
</reference>
<keyword evidence="2" id="KW-0677">Repeat</keyword>
<proteinExistence type="predicted"/>
<dbReference type="KEGG" id="pez:HWQ56_16300"/>
<feature type="domain" description="Rhodanese" evidence="3">
    <location>
        <begin position="198"/>
        <end position="283"/>
    </location>
</feature>
<dbReference type="Proteomes" id="UP000509568">
    <property type="component" value="Chromosome"/>
</dbReference>
<dbReference type="InterPro" id="IPR045078">
    <property type="entry name" value="TST/MPST-like"/>
</dbReference>
<dbReference type="InterPro" id="IPR001763">
    <property type="entry name" value="Rhodanese-like_dom"/>
</dbReference>
<protein>
    <submittedName>
        <fullName evidence="4">Sulfurtransferase</fullName>
    </submittedName>
</protein>
<gene>
    <name evidence="4" type="ORF">HWQ56_16300</name>
</gene>
<feature type="domain" description="Rhodanese" evidence="3">
    <location>
        <begin position="27"/>
        <end position="140"/>
    </location>
</feature>
<evidence type="ECO:0000256" key="2">
    <source>
        <dbReference type="ARBA" id="ARBA00022737"/>
    </source>
</evidence>
<evidence type="ECO:0000256" key="1">
    <source>
        <dbReference type="ARBA" id="ARBA00022679"/>
    </source>
</evidence>
<dbReference type="RefSeq" id="WP_176571159.1">
    <property type="nucleotide sequence ID" value="NZ_CP056030.1"/>
</dbReference>
<keyword evidence="1 4" id="KW-0808">Transferase</keyword>
<dbReference type="PANTHER" id="PTHR11364">
    <property type="entry name" value="THIOSULFATE SULFERTANSFERASE"/>
    <property type="match status" value="1"/>
</dbReference>
<evidence type="ECO:0000313" key="4">
    <source>
        <dbReference type="EMBL" id="QKZ05265.1"/>
    </source>
</evidence>
<dbReference type="InterPro" id="IPR036873">
    <property type="entry name" value="Rhodanese-like_dom_sf"/>
</dbReference>
<dbReference type="SMART" id="SM00450">
    <property type="entry name" value="RHOD"/>
    <property type="match status" value="2"/>
</dbReference>
<dbReference type="PANTHER" id="PTHR11364:SF27">
    <property type="entry name" value="SULFURTRANSFERASE"/>
    <property type="match status" value="1"/>
</dbReference>
<keyword evidence="5" id="KW-1185">Reference proteome</keyword>
<dbReference type="CDD" id="cd01448">
    <property type="entry name" value="TST_Repeat_1"/>
    <property type="match status" value="1"/>
</dbReference>
<accession>A0A7D5H196</accession>
<dbReference type="EMBL" id="CP056030">
    <property type="protein sequence ID" value="QKZ05265.1"/>
    <property type="molecule type" value="Genomic_DNA"/>
</dbReference>
<evidence type="ECO:0000313" key="5">
    <source>
        <dbReference type="Proteomes" id="UP000509568"/>
    </source>
</evidence>
<name>A0A7D5H196_9PSED</name>
<dbReference type="Gene3D" id="3.40.250.10">
    <property type="entry name" value="Rhodanese-like domain"/>
    <property type="match status" value="2"/>
</dbReference>
<dbReference type="PROSITE" id="PS50206">
    <property type="entry name" value="RHODANESE_3"/>
    <property type="match status" value="2"/>
</dbReference>
<dbReference type="SUPFAM" id="SSF52821">
    <property type="entry name" value="Rhodanese/Cell cycle control phosphatase"/>
    <property type="match status" value="2"/>
</dbReference>
<organism evidence="4 5">
    <name type="scientific">Pseudomonas eucalypticola</name>
    <dbReference type="NCBI Taxonomy" id="2599595"/>
    <lineage>
        <taxon>Bacteria</taxon>
        <taxon>Pseudomonadati</taxon>
        <taxon>Pseudomonadota</taxon>
        <taxon>Gammaproteobacteria</taxon>
        <taxon>Pseudomonadales</taxon>
        <taxon>Pseudomonadaceae</taxon>
        <taxon>Pseudomonas</taxon>
    </lineage>
</organism>
<evidence type="ECO:0000259" key="3">
    <source>
        <dbReference type="PROSITE" id="PS50206"/>
    </source>
</evidence>
<sequence length="289" mass="30856">MTALLVNVAWLAANLHAPHLVLLDATVDLRAPRFDGDYQAFSGEPGWRAEHLPGARHADLLMQLHAPQAPYSFAMPATAQLALGLQGLGVDDRSHIVIYDRADGFWAARLWWMLRSVGVPAAILDGGLQAWRNAGQPIETGPVNHAPATAAPTLCVQPGHWASLEQVRAVSEGRTPGHLICALSPAVFDGSATTRYSRRGHIPNSLNRPARHLFDDQGRYHPPQVLAERLGVAQLPQPIVLYCGGGISAAASAFALTLLGRHDVTLYDGSLQQWSAAPALPMTTGAAPA</sequence>